<keyword evidence="2" id="KW-0812">Transmembrane</keyword>
<organism evidence="4 5">
    <name type="scientific">Caulobacter ginsengisoli</name>
    <dbReference type="NCBI Taxonomy" id="400775"/>
    <lineage>
        <taxon>Bacteria</taxon>
        <taxon>Pseudomonadati</taxon>
        <taxon>Pseudomonadota</taxon>
        <taxon>Alphaproteobacteria</taxon>
        <taxon>Caulobacterales</taxon>
        <taxon>Caulobacteraceae</taxon>
        <taxon>Caulobacter</taxon>
    </lineage>
</organism>
<keyword evidence="2" id="KW-0472">Membrane</keyword>
<dbReference type="PANTHER" id="PTHR30469:SF29">
    <property type="entry name" value="BLR2860 PROTEIN"/>
    <property type="match status" value="1"/>
</dbReference>
<dbReference type="SUPFAM" id="SSF111369">
    <property type="entry name" value="HlyD-like secretion proteins"/>
    <property type="match status" value="1"/>
</dbReference>
<dbReference type="PANTHER" id="PTHR30469">
    <property type="entry name" value="MULTIDRUG RESISTANCE PROTEIN MDTA"/>
    <property type="match status" value="1"/>
</dbReference>
<feature type="transmembrane region" description="Helical" evidence="2">
    <location>
        <begin position="7"/>
        <end position="27"/>
    </location>
</feature>
<keyword evidence="2" id="KW-1133">Transmembrane helix</keyword>
<dbReference type="Pfam" id="PF25954">
    <property type="entry name" value="Beta-barrel_RND_2"/>
    <property type="match status" value="1"/>
</dbReference>
<feature type="domain" description="CusB-like beta-barrel" evidence="3">
    <location>
        <begin position="212"/>
        <end position="281"/>
    </location>
</feature>
<evidence type="ECO:0000256" key="2">
    <source>
        <dbReference type="SAM" id="Phobius"/>
    </source>
</evidence>
<dbReference type="Gene3D" id="2.40.50.100">
    <property type="match status" value="1"/>
</dbReference>
<dbReference type="Proteomes" id="UP001228905">
    <property type="component" value="Unassembled WGS sequence"/>
</dbReference>
<comment type="caution">
    <text evidence="4">The sequence shown here is derived from an EMBL/GenBank/DDBJ whole genome shotgun (WGS) entry which is preliminary data.</text>
</comment>
<evidence type="ECO:0000313" key="5">
    <source>
        <dbReference type="Proteomes" id="UP001228905"/>
    </source>
</evidence>
<dbReference type="Gene3D" id="2.40.30.170">
    <property type="match status" value="1"/>
</dbReference>
<dbReference type="Gene3D" id="1.10.287.470">
    <property type="entry name" value="Helix hairpin bin"/>
    <property type="match status" value="1"/>
</dbReference>
<comment type="similarity">
    <text evidence="1">Belongs to the membrane fusion protein (MFP) (TC 8.A.1) family.</text>
</comment>
<proteinExistence type="inferred from homology"/>
<dbReference type="Gene3D" id="2.40.420.20">
    <property type="match status" value="1"/>
</dbReference>
<dbReference type="NCBIfam" id="TIGR01730">
    <property type="entry name" value="RND_mfp"/>
    <property type="match status" value="1"/>
</dbReference>
<protein>
    <submittedName>
        <fullName evidence="4">Multidrug efflux system membrane fusion protein</fullName>
    </submittedName>
</protein>
<evidence type="ECO:0000256" key="1">
    <source>
        <dbReference type="ARBA" id="ARBA00009477"/>
    </source>
</evidence>
<evidence type="ECO:0000313" key="4">
    <source>
        <dbReference type="EMBL" id="MDQ0463855.1"/>
    </source>
</evidence>
<evidence type="ECO:0000259" key="3">
    <source>
        <dbReference type="Pfam" id="PF25954"/>
    </source>
</evidence>
<reference evidence="4 5" key="1">
    <citation type="submission" date="2023-07" db="EMBL/GenBank/DDBJ databases">
        <title>Genomic Encyclopedia of Type Strains, Phase IV (KMG-IV): sequencing the most valuable type-strain genomes for metagenomic binning, comparative biology and taxonomic classification.</title>
        <authorList>
            <person name="Goeker M."/>
        </authorList>
    </citation>
    <scope>NUCLEOTIDE SEQUENCE [LARGE SCALE GENOMIC DNA]</scope>
    <source>
        <strain evidence="4 5">DSM 18695</strain>
    </source>
</reference>
<dbReference type="RefSeq" id="WP_307348077.1">
    <property type="nucleotide sequence ID" value="NZ_JAUSVS010000002.1"/>
</dbReference>
<dbReference type="EMBL" id="JAUSVS010000002">
    <property type="protein sequence ID" value="MDQ0463855.1"/>
    <property type="molecule type" value="Genomic_DNA"/>
</dbReference>
<keyword evidence="5" id="KW-1185">Reference proteome</keyword>
<name>A0ABU0IPC4_9CAUL</name>
<gene>
    <name evidence="4" type="ORF">QO010_001626</name>
</gene>
<sequence length="359" mass="37703">MRIKTSYLVAGGIVLFVILFLVVMSFASAGKTKAKAKAEAQAAAAASKTVTPLVTAPIVQETMRPVSLVVRGHTEANRTVAVRSETAGPVAATPAREGGFVKKGTVLCRLAVDARQASLDQARANWKMRQLQREASAKLADQGFRSPTQVLQDQANLDSAQAAVRQAEVQLEQVNIRAPFSGVFDNRVAEIGTYLSPGGECGTMIELDPIVIIVDVSESDIGTVKIGAPVTAKLVSGEVLSGVVRSVGRDADPATRTYRIEIAARNPTAARAGLSAEARIGSGIGPALMVPATALVLDSAGRQGVRYVRPDGIVAFAPITVLDETPDGIWISGLRGPVRVITVGQAYVSEGQKVRVSDR</sequence>
<dbReference type="InterPro" id="IPR058792">
    <property type="entry name" value="Beta-barrel_RND_2"/>
</dbReference>
<dbReference type="InterPro" id="IPR006143">
    <property type="entry name" value="RND_pump_MFP"/>
</dbReference>
<accession>A0ABU0IPC4</accession>